<dbReference type="EMBL" id="JAUSWJ010000001">
    <property type="protein sequence ID" value="MDQ0517669.1"/>
    <property type="molecule type" value="Genomic_DNA"/>
</dbReference>
<proteinExistence type="predicted"/>
<organism evidence="3 4">
    <name type="scientific">Kaistia geumhonensis</name>
    <dbReference type="NCBI Taxonomy" id="410839"/>
    <lineage>
        <taxon>Bacteria</taxon>
        <taxon>Pseudomonadati</taxon>
        <taxon>Pseudomonadota</taxon>
        <taxon>Alphaproteobacteria</taxon>
        <taxon>Hyphomicrobiales</taxon>
        <taxon>Kaistiaceae</taxon>
        <taxon>Kaistia</taxon>
    </lineage>
</organism>
<reference evidence="3 4" key="1">
    <citation type="submission" date="2023-07" db="EMBL/GenBank/DDBJ databases">
        <title>Genomic Encyclopedia of Type Strains, Phase IV (KMG-IV): sequencing the most valuable type-strain genomes for metagenomic binning, comparative biology and taxonomic classification.</title>
        <authorList>
            <person name="Goeker M."/>
        </authorList>
    </citation>
    <scope>NUCLEOTIDE SEQUENCE [LARGE SCALE GENOMIC DNA]</scope>
    <source>
        <strain evidence="3 4">B1-1</strain>
    </source>
</reference>
<dbReference type="Pfam" id="PF16655">
    <property type="entry name" value="PhoD_N"/>
    <property type="match status" value="1"/>
</dbReference>
<dbReference type="PROSITE" id="PS51318">
    <property type="entry name" value="TAT"/>
    <property type="match status" value="1"/>
</dbReference>
<dbReference type="InterPro" id="IPR052900">
    <property type="entry name" value="Phospholipid_Metab_Enz"/>
</dbReference>
<feature type="domain" description="Phospholipase D N-terminal" evidence="2">
    <location>
        <begin position="46"/>
        <end position="137"/>
    </location>
</feature>
<dbReference type="InterPro" id="IPR006311">
    <property type="entry name" value="TAT_signal"/>
</dbReference>
<dbReference type="Proteomes" id="UP001223743">
    <property type="component" value="Unassembled WGS sequence"/>
</dbReference>
<dbReference type="SUPFAM" id="SSF56300">
    <property type="entry name" value="Metallo-dependent phosphatases"/>
    <property type="match status" value="1"/>
</dbReference>
<dbReference type="InterPro" id="IPR018946">
    <property type="entry name" value="PhoD-like_MPP"/>
</dbReference>
<dbReference type="PANTHER" id="PTHR43606:SF1">
    <property type="entry name" value="PHOD-LIKE PHOSPHATASE METALLOPHOSPHATASE DOMAIN-CONTAINING PROTEIN"/>
    <property type="match status" value="1"/>
</dbReference>
<dbReference type="Gene3D" id="2.60.40.380">
    <property type="entry name" value="Purple acid phosphatase-like, N-terminal"/>
    <property type="match status" value="1"/>
</dbReference>
<keyword evidence="3" id="KW-0378">Hydrolase</keyword>
<sequence>MAIRLTENRLSRRAFLRSTAATGLVAASGLALPGISRAADRPVVTHGVQSGDVSEGRAVLWSRTDRPARAVFEWSTTESFADPRRLPTLTALPENDYTVKILAEDLPAGEEIFYRVRFADLADPNITADPVTGHLRTAPAGRRDISFVWSGDTVGQGWGINPDAGGMKGYATMLKHDPDFFIHSGDNVYADGVIKAEVGLPDGTKWKNIVTPEKSKVAETLDEFRGQYKYNFMDDNVRALYEAVPVLTQWDDHEVTNNWSDSKQLGAAYTEKNIHVLAARAAKAFHEWMPIATTMAEPQRVYRKIAYGPMLDVFMIDMRTYRGPNGDNLETAEGGVAAFLGAEQLAWLKQALLDSKATWKVIAADMPLSLVVWDQFVDNKGKGFEAVSNNNAGAPLGRELEFADLLRFIKAAGIKNTVWLTADVHYTAAHYYDPSKAKFQDFEPFWEFVSGPIHAGTFGPGELDMTFGPEAKYVKAPPAGQVNLSPASGLQFFGHVKIAADTGVMTVTLYDTADTALWSTDIQPAKA</sequence>
<feature type="domain" description="PhoD-like phosphatase metallophosphatase" evidence="1">
    <location>
        <begin position="153"/>
        <end position="508"/>
    </location>
</feature>
<dbReference type="Gene3D" id="3.60.21.70">
    <property type="entry name" value="PhoD-like phosphatase"/>
    <property type="match status" value="1"/>
</dbReference>
<evidence type="ECO:0000259" key="1">
    <source>
        <dbReference type="Pfam" id="PF09423"/>
    </source>
</evidence>
<accession>A0ABU0M9M1</accession>
<dbReference type="Pfam" id="PF09423">
    <property type="entry name" value="PhoD"/>
    <property type="match status" value="1"/>
</dbReference>
<dbReference type="RefSeq" id="WP_266282923.1">
    <property type="nucleotide sequence ID" value="NZ_JAPKNF010000002.1"/>
</dbReference>
<dbReference type="InterPro" id="IPR032093">
    <property type="entry name" value="PhoD_N"/>
</dbReference>
<evidence type="ECO:0000259" key="2">
    <source>
        <dbReference type="Pfam" id="PF16655"/>
    </source>
</evidence>
<dbReference type="EC" id="3.1.3.1" evidence="3"/>
<dbReference type="GO" id="GO:0004035">
    <property type="term" value="F:alkaline phosphatase activity"/>
    <property type="evidence" value="ECO:0007669"/>
    <property type="project" value="UniProtKB-EC"/>
</dbReference>
<gene>
    <name evidence="3" type="ORF">QO015_003282</name>
</gene>
<comment type="caution">
    <text evidence="3">The sequence shown here is derived from an EMBL/GenBank/DDBJ whole genome shotgun (WGS) entry which is preliminary data.</text>
</comment>
<protein>
    <submittedName>
        <fullName evidence="3">Alkaline phosphatase D</fullName>
        <ecNumber evidence="3">3.1.3.1</ecNumber>
    </submittedName>
</protein>
<dbReference type="InterPro" id="IPR038607">
    <property type="entry name" value="PhoD-like_sf"/>
</dbReference>
<evidence type="ECO:0000313" key="4">
    <source>
        <dbReference type="Proteomes" id="UP001223743"/>
    </source>
</evidence>
<keyword evidence="4" id="KW-1185">Reference proteome</keyword>
<dbReference type="CDD" id="cd07389">
    <property type="entry name" value="MPP_PhoD"/>
    <property type="match status" value="1"/>
</dbReference>
<evidence type="ECO:0000313" key="3">
    <source>
        <dbReference type="EMBL" id="MDQ0517669.1"/>
    </source>
</evidence>
<dbReference type="InterPro" id="IPR029052">
    <property type="entry name" value="Metallo-depent_PP-like"/>
</dbReference>
<dbReference type="PANTHER" id="PTHR43606">
    <property type="entry name" value="PHOSPHATASE, PUTATIVE (AFU_ORTHOLOGUE AFUA_6G08710)-RELATED"/>
    <property type="match status" value="1"/>
</dbReference>
<name>A0ABU0M9M1_9HYPH</name>